<dbReference type="InterPro" id="IPR036412">
    <property type="entry name" value="HAD-like_sf"/>
</dbReference>
<evidence type="ECO:0000313" key="2">
    <source>
        <dbReference type="EMBL" id="CEL93768.1"/>
    </source>
</evidence>
<evidence type="ECO:0000256" key="1">
    <source>
        <dbReference type="SAM" id="MobiDB-lite"/>
    </source>
</evidence>
<protein>
    <submittedName>
        <fullName evidence="2">Uncharacterized protein</fullName>
    </submittedName>
</protein>
<dbReference type="PhylomeDB" id="A0A0G4EEF2"/>
<sequence length="317" mass="34448">MPPVPPPVPPEGSNDDRMHPPEPPSPHYGPGWYSPPLSPAPSLCGGTDVLTIFDWDDTLFPTNIVKALRVEQRRALYYKGGKWTSDLLLAAAAIGEVAVISNGNPSWLEEAVGLKGYEEVRRVLQQHTIPVISARQHAHINGRGKTSSTGWKMSCVADLLAVYKGKGLRFGRVVTIGDSTVDMAALEASRGVLPGASLVKVLLVEKPSESTLMLEHDRLIKSMPTLVETRCENFEMELVKAHREQAYFSDAVLTSFPGPEGHNSYIDVEEDVSTVEPSEDPMCILKCMAEVGLTQQQQVASGQQQAASGQQQHLSTA</sequence>
<keyword evidence="3" id="KW-1185">Reference proteome</keyword>
<accession>A0A0G4EEF2</accession>
<dbReference type="SUPFAM" id="SSF56784">
    <property type="entry name" value="HAD-like"/>
    <property type="match status" value="1"/>
</dbReference>
<feature type="compositionally biased region" description="Pro residues" evidence="1">
    <location>
        <begin position="1"/>
        <end position="10"/>
    </location>
</feature>
<organism evidence="2 3">
    <name type="scientific">Vitrella brassicaformis (strain CCMP3155)</name>
    <dbReference type="NCBI Taxonomy" id="1169540"/>
    <lineage>
        <taxon>Eukaryota</taxon>
        <taxon>Sar</taxon>
        <taxon>Alveolata</taxon>
        <taxon>Colpodellida</taxon>
        <taxon>Vitrellaceae</taxon>
        <taxon>Vitrella</taxon>
    </lineage>
</organism>
<reference evidence="2 3" key="1">
    <citation type="submission" date="2014-11" db="EMBL/GenBank/DDBJ databases">
        <authorList>
            <person name="Zhu J."/>
            <person name="Qi W."/>
            <person name="Song R."/>
        </authorList>
    </citation>
    <scope>NUCLEOTIDE SEQUENCE [LARGE SCALE GENOMIC DNA]</scope>
</reference>
<dbReference type="VEuPathDB" id="CryptoDB:Vbra_7105"/>
<dbReference type="CDD" id="cd01427">
    <property type="entry name" value="HAD_like"/>
    <property type="match status" value="1"/>
</dbReference>
<dbReference type="Proteomes" id="UP000041254">
    <property type="component" value="Unassembled WGS sequence"/>
</dbReference>
<feature type="region of interest" description="Disordered" evidence="1">
    <location>
        <begin position="1"/>
        <end position="32"/>
    </location>
</feature>
<dbReference type="PANTHER" id="PTHR38899:SF1">
    <property type="entry name" value="PROTEIN KINASE"/>
    <property type="match status" value="1"/>
</dbReference>
<proteinExistence type="predicted"/>
<dbReference type="EMBL" id="CDMY01000189">
    <property type="protein sequence ID" value="CEL93768.1"/>
    <property type="molecule type" value="Genomic_DNA"/>
</dbReference>
<dbReference type="AlphaFoldDB" id="A0A0G4EEF2"/>
<dbReference type="OrthoDB" id="166018at2759"/>
<evidence type="ECO:0000313" key="3">
    <source>
        <dbReference type="Proteomes" id="UP000041254"/>
    </source>
</evidence>
<dbReference type="InParanoid" id="A0A0G4EEF2"/>
<gene>
    <name evidence="2" type="ORF">Vbra_7105</name>
</gene>
<name>A0A0G4EEF2_VITBC</name>
<dbReference type="PANTHER" id="PTHR38899">
    <property type="entry name" value="DOMAIN OOKINETE PROTEIN, PUTATIVE-RELATED"/>
    <property type="match status" value="1"/>
</dbReference>